<protein>
    <recommendedName>
        <fullName evidence="5">ScyD/ScyE family protein</fullName>
    </recommendedName>
</protein>
<dbReference type="InterPro" id="IPR001258">
    <property type="entry name" value="NHL_repeat"/>
</dbReference>
<dbReference type="AlphaFoldDB" id="A0A7K1YBV4"/>
<dbReference type="Pfam" id="PF01436">
    <property type="entry name" value="NHL"/>
    <property type="match status" value="1"/>
</dbReference>
<reference evidence="3 4" key="1">
    <citation type="submission" date="2019-11" db="EMBL/GenBank/DDBJ databases">
        <title>Pedobacter sp. HMF7647 Genome sequencing and assembly.</title>
        <authorList>
            <person name="Kang H."/>
            <person name="Kim H."/>
            <person name="Joh K."/>
        </authorList>
    </citation>
    <scope>NUCLEOTIDE SEQUENCE [LARGE SCALE GENOMIC DNA]</scope>
    <source>
        <strain evidence="3 4">HMF7647</strain>
    </source>
</reference>
<evidence type="ECO:0000256" key="2">
    <source>
        <dbReference type="SAM" id="SignalP"/>
    </source>
</evidence>
<feature type="signal peptide" evidence="2">
    <location>
        <begin position="1"/>
        <end position="19"/>
    </location>
</feature>
<gene>
    <name evidence="3" type="ORF">GS399_13870</name>
</gene>
<dbReference type="InterPro" id="IPR011042">
    <property type="entry name" value="6-blade_b-propeller_TolB-like"/>
</dbReference>
<feature type="chain" id="PRO_5029596168" description="ScyD/ScyE family protein" evidence="2">
    <location>
        <begin position="20"/>
        <end position="356"/>
    </location>
</feature>
<evidence type="ECO:0008006" key="5">
    <source>
        <dbReference type="Google" id="ProtNLM"/>
    </source>
</evidence>
<dbReference type="EMBL" id="WVHT01000006">
    <property type="protein sequence ID" value="MXV52063.1"/>
    <property type="molecule type" value="Genomic_DNA"/>
</dbReference>
<accession>A0A7K1YBV4</accession>
<dbReference type="PANTHER" id="PTHR13833:SF71">
    <property type="entry name" value="NHL DOMAIN-CONTAINING PROTEIN"/>
    <property type="match status" value="1"/>
</dbReference>
<evidence type="ECO:0000313" key="4">
    <source>
        <dbReference type="Proteomes" id="UP000466586"/>
    </source>
</evidence>
<evidence type="ECO:0000256" key="1">
    <source>
        <dbReference type="ARBA" id="ARBA00022737"/>
    </source>
</evidence>
<comment type="caution">
    <text evidence="3">The sequence shown here is derived from an EMBL/GenBank/DDBJ whole genome shotgun (WGS) entry which is preliminary data.</text>
</comment>
<dbReference type="Gene3D" id="2.120.10.30">
    <property type="entry name" value="TolB, C-terminal domain"/>
    <property type="match status" value="1"/>
</dbReference>
<keyword evidence="2" id="KW-0732">Signal</keyword>
<dbReference type="Proteomes" id="UP000466586">
    <property type="component" value="Unassembled WGS sequence"/>
</dbReference>
<proteinExistence type="predicted"/>
<dbReference type="RefSeq" id="WP_160845244.1">
    <property type="nucleotide sequence ID" value="NZ_WVHT01000006.1"/>
</dbReference>
<organism evidence="3 4">
    <name type="scientific">Hufsiella arboris</name>
    <dbReference type="NCBI Taxonomy" id="2695275"/>
    <lineage>
        <taxon>Bacteria</taxon>
        <taxon>Pseudomonadati</taxon>
        <taxon>Bacteroidota</taxon>
        <taxon>Sphingobacteriia</taxon>
        <taxon>Sphingobacteriales</taxon>
        <taxon>Sphingobacteriaceae</taxon>
        <taxon>Hufsiella</taxon>
    </lineage>
</organism>
<keyword evidence="4" id="KW-1185">Reference proteome</keyword>
<dbReference type="SUPFAM" id="SSF101898">
    <property type="entry name" value="NHL repeat"/>
    <property type="match status" value="1"/>
</dbReference>
<evidence type="ECO:0000313" key="3">
    <source>
        <dbReference type="EMBL" id="MXV52063.1"/>
    </source>
</evidence>
<name>A0A7K1YBV4_9SPHI</name>
<sequence length="356" mass="38841">MKATKCMVYVLCCTGLLFACKNSDDLTLTKLPSSSAVATTSTTGVHEPLTVITIAGKAWENGSTDGPGKQARFSYPNGIDVMDDGTIYVADEFNDKIRKISNSDIVSTVAIPKSSDGESLSSPGRVRIKKDGTINILAFDAYSVPKHKIWIIKPSGEVLTPGLKPENMPAGFSPYHYADLQKDPYNNLLWISGSYNDASKNRGVLEKFYVNNGNIGTSPFFPPVDSLTAEGKNNPSISSFFCGYNGVKYMVINGNYIYKYTSSGVFTRIYRNLAFHGITSIVANRDSLAIYIADDGKIKRIVKNTLQTLVGPQPALNRADGVGSKADVYANQLGLSKDENTLYFTDDNMVRKLLLK</sequence>
<dbReference type="PROSITE" id="PS51257">
    <property type="entry name" value="PROKAR_LIPOPROTEIN"/>
    <property type="match status" value="1"/>
</dbReference>
<dbReference type="PANTHER" id="PTHR13833">
    <property type="match status" value="1"/>
</dbReference>
<keyword evidence="1" id="KW-0677">Repeat</keyword>